<keyword evidence="3" id="KW-0560">Oxidoreductase</keyword>
<dbReference type="InterPro" id="IPR033138">
    <property type="entry name" value="Cu_oxidase_CS"/>
</dbReference>
<dbReference type="GO" id="GO:0016491">
    <property type="term" value="F:oxidoreductase activity"/>
    <property type="evidence" value="ECO:0007669"/>
    <property type="project" value="UniProtKB-KW"/>
</dbReference>
<evidence type="ECO:0000259" key="4">
    <source>
        <dbReference type="Pfam" id="PF07731"/>
    </source>
</evidence>
<dbReference type="OrthoDB" id="2121828at2759"/>
<keyword evidence="6" id="KW-1185">Reference proteome</keyword>
<dbReference type="AlphaFoldDB" id="A0A9N9GPN3"/>
<dbReference type="SUPFAM" id="SSF49503">
    <property type="entry name" value="Cupredoxins"/>
    <property type="match status" value="1"/>
</dbReference>
<comment type="similarity">
    <text evidence="1">Belongs to the multicopper oxidase family.</text>
</comment>
<dbReference type="PANTHER" id="PTHR11709">
    <property type="entry name" value="MULTI-COPPER OXIDASE"/>
    <property type="match status" value="1"/>
</dbReference>
<dbReference type="PANTHER" id="PTHR11709:SF361">
    <property type="entry name" value="IRON TRANSPORT MULTICOPPER OXIDASE FET3"/>
    <property type="match status" value="1"/>
</dbReference>
<dbReference type="Gene3D" id="2.60.40.420">
    <property type="entry name" value="Cupredoxins - blue copper proteins"/>
    <property type="match status" value="1"/>
</dbReference>
<dbReference type="Proteomes" id="UP000789405">
    <property type="component" value="Unassembled WGS sequence"/>
</dbReference>
<evidence type="ECO:0000313" key="6">
    <source>
        <dbReference type="Proteomes" id="UP000789405"/>
    </source>
</evidence>
<dbReference type="PROSITE" id="PS00080">
    <property type="entry name" value="MULTICOPPER_OXIDASE2"/>
    <property type="match status" value="1"/>
</dbReference>
<protein>
    <submittedName>
        <fullName evidence="5">11812_t:CDS:1</fullName>
    </submittedName>
</protein>
<accession>A0A9N9GPN3</accession>
<sequence>MAQDELFIVTYQYPILRDTTTIPGNGKAVIRFLTGNPGVWAFHCHVEWHLEVGMLAQFIELPEEIKLLEKPTLAQSVFYSLNRFIIIISEWLILI</sequence>
<dbReference type="Pfam" id="PF07731">
    <property type="entry name" value="Cu-oxidase_2"/>
    <property type="match status" value="1"/>
</dbReference>
<dbReference type="InterPro" id="IPR011706">
    <property type="entry name" value="Cu-oxidase_C"/>
</dbReference>
<dbReference type="InterPro" id="IPR002355">
    <property type="entry name" value="Cu_oxidase_Cu_BS"/>
</dbReference>
<evidence type="ECO:0000256" key="1">
    <source>
        <dbReference type="ARBA" id="ARBA00010609"/>
    </source>
</evidence>
<reference evidence="5" key="1">
    <citation type="submission" date="2021-06" db="EMBL/GenBank/DDBJ databases">
        <authorList>
            <person name="Kallberg Y."/>
            <person name="Tangrot J."/>
            <person name="Rosling A."/>
        </authorList>
    </citation>
    <scope>NUCLEOTIDE SEQUENCE</scope>
    <source>
        <strain evidence="5">MA453B</strain>
    </source>
</reference>
<evidence type="ECO:0000256" key="2">
    <source>
        <dbReference type="ARBA" id="ARBA00022723"/>
    </source>
</evidence>
<organism evidence="5 6">
    <name type="scientific">Dentiscutata erythropus</name>
    <dbReference type="NCBI Taxonomy" id="1348616"/>
    <lineage>
        <taxon>Eukaryota</taxon>
        <taxon>Fungi</taxon>
        <taxon>Fungi incertae sedis</taxon>
        <taxon>Mucoromycota</taxon>
        <taxon>Glomeromycotina</taxon>
        <taxon>Glomeromycetes</taxon>
        <taxon>Diversisporales</taxon>
        <taxon>Gigasporaceae</taxon>
        <taxon>Dentiscutata</taxon>
    </lineage>
</organism>
<feature type="domain" description="Plastocyanin-like" evidence="4">
    <location>
        <begin position="11"/>
        <end position="63"/>
    </location>
</feature>
<dbReference type="InterPro" id="IPR045087">
    <property type="entry name" value="Cu-oxidase_fam"/>
</dbReference>
<dbReference type="EMBL" id="CAJVPY010004351">
    <property type="protein sequence ID" value="CAG8616795.1"/>
    <property type="molecule type" value="Genomic_DNA"/>
</dbReference>
<evidence type="ECO:0000256" key="3">
    <source>
        <dbReference type="ARBA" id="ARBA00023002"/>
    </source>
</evidence>
<name>A0A9N9GPN3_9GLOM</name>
<dbReference type="GO" id="GO:0005507">
    <property type="term" value="F:copper ion binding"/>
    <property type="evidence" value="ECO:0007669"/>
    <property type="project" value="InterPro"/>
</dbReference>
<evidence type="ECO:0000313" key="5">
    <source>
        <dbReference type="EMBL" id="CAG8616795.1"/>
    </source>
</evidence>
<comment type="caution">
    <text evidence="5">The sequence shown here is derived from an EMBL/GenBank/DDBJ whole genome shotgun (WGS) entry which is preliminary data.</text>
</comment>
<dbReference type="PROSITE" id="PS00079">
    <property type="entry name" value="MULTICOPPER_OXIDASE1"/>
    <property type="match status" value="1"/>
</dbReference>
<keyword evidence="2" id="KW-0479">Metal-binding</keyword>
<proteinExistence type="inferred from homology"/>
<gene>
    <name evidence="5" type="ORF">DERYTH_LOCUS8428</name>
</gene>
<dbReference type="InterPro" id="IPR008972">
    <property type="entry name" value="Cupredoxin"/>
</dbReference>